<accession>A0A0P1GCR0</accession>
<organism evidence="2 3">
    <name type="scientific">Tritonibacter multivorans</name>
    <dbReference type="NCBI Taxonomy" id="928856"/>
    <lineage>
        <taxon>Bacteria</taxon>
        <taxon>Pseudomonadati</taxon>
        <taxon>Pseudomonadota</taxon>
        <taxon>Alphaproteobacteria</taxon>
        <taxon>Rhodobacterales</taxon>
        <taxon>Paracoccaceae</taxon>
        <taxon>Tritonibacter</taxon>
    </lineage>
</organism>
<evidence type="ECO:0000259" key="1">
    <source>
        <dbReference type="Pfam" id="PF05406"/>
    </source>
</evidence>
<dbReference type="Pfam" id="PF05406">
    <property type="entry name" value="WGR"/>
    <property type="match status" value="1"/>
</dbReference>
<dbReference type="InterPro" id="IPR008893">
    <property type="entry name" value="WGR_domain"/>
</dbReference>
<dbReference type="CDD" id="cd07996">
    <property type="entry name" value="WGR_MMR_like"/>
    <property type="match status" value="1"/>
</dbReference>
<reference evidence="2 3" key="1">
    <citation type="submission" date="2015-09" db="EMBL/GenBank/DDBJ databases">
        <authorList>
            <consortium name="Swine Surveillance"/>
        </authorList>
    </citation>
    <scope>NUCLEOTIDE SEQUENCE [LARGE SCALE GENOMIC DNA]</scope>
    <source>
        <strain evidence="2 3">CECT 7557</strain>
    </source>
</reference>
<dbReference type="SUPFAM" id="SSF142921">
    <property type="entry name" value="WGR domain-like"/>
    <property type="match status" value="1"/>
</dbReference>
<dbReference type="EMBL" id="CYSD01000037">
    <property type="protein sequence ID" value="CUH79207.1"/>
    <property type="molecule type" value="Genomic_DNA"/>
</dbReference>
<sequence length="109" mass="12454">MFFETPPRPPEAVGAAGVKIKNLARPNHPAKVNDMTTCLLYHHRTARRARFYRVEIAMTLFDEVSVLREWGVAGHEGTTCIQTFDNLREASDAADAHRDRMLHHGYTRH</sequence>
<evidence type="ECO:0000313" key="3">
    <source>
        <dbReference type="Proteomes" id="UP000052022"/>
    </source>
</evidence>
<name>A0A0P1GCR0_9RHOB</name>
<dbReference type="AlphaFoldDB" id="A0A0P1GCR0"/>
<proteinExistence type="predicted"/>
<dbReference type="Gene3D" id="2.20.140.10">
    <property type="entry name" value="WGR domain"/>
    <property type="match status" value="1"/>
</dbReference>
<protein>
    <submittedName>
        <fullName evidence="2">WGR domain protein</fullName>
    </submittedName>
</protein>
<evidence type="ECO:0000313" key="2">
    <source>
        <dbReference type="EMBL" id="CUH79207.1"/>
    </source>
</evidence>
<dbReference type="STRING" id="928856.SAMN04488049_101454"/>
<feature type="domain" description="WGR" evidence="1">
    <location>
        <begin position="45"/>
        <end position="107"/>
    </location>
</feature>
<dbReference type="InterPro" id="IPR049809">
    <property type="entry name" value="YehF/YfeS-like_WGR"/>
</dbReference>
<keyword evidence="3" id="KW-1185">Reference proteome</keyword>
<dbReference type="Proteomes" id="UP000052022">
    <property type="component" value="Unassembled WGS sequence"/>
</dbReference>
<dbReference type="InterPro" id="IPR036930">
    <property type="entry name" value="WGR_dom_sf"/>
</dbReference>
<gene>
    <name evidence="2" type="ORF">TRM7557_02264</name>
</gene>